<dbReference type="InterPro" id="IPR018060">
    <property type="entry name" value="HTH_AraC"/>
</dbReference>
<dbReference type="InterPro" id="IPR014710">
    <property type="entry name" value="RmlC-like_jellyroll"/>
</dbReference>
<keyword evidence="3" id="KW-0238">DNA-binding</keyword>
<evidence type="ECO:0000256" key="3">
    <source>
        <dbReference type="ARBA" id="ARBA00023125"/>
    </source>
</evidence>
<evidence type="ECO:0000259" key="8">
    <source>
        <dbReference type="PROSITE" id="PS01124"/>
    </source>
</evidence>
<dbReference type="EMBL" id="VJZD01000001">
    <property type="protein sequence ID" value="MPY29865.1"/>
    <property type="molecule type" value="Genomic_DNA"/>
</dbReference>
<dbReference type="Gene3D" id="2.60.120.10">
    <property type="entry name" value="Jelly Rolls"/>
    <property type="match status" value="1"/>
</dbReference>
<evidence type="ECO:0000256" key="6">
    <source>
        <dbReference type="ARBA" id="ARBA00079449"/>
    </source>
</evidence>
<dbReference type="GO" id="GO:0043565">
    <property type="term" value="F:sequence-specific DNA binding"/>
    <property type="evidence" value="ECO:0007669"/>
    <property type="project" value="InterPro"/>
</dbReference>
<feature type="domain" description="HTH araC/xylS-type" evidence="8">
    <location>
        <begin position="151"/>
        <end position="248"/>
    </location>
</feature>
<dbReference type="OrthoDB" id="2039152at2"/>
<dbReference type="InterPro" id="IPR009057">
    <property type="entry name" value="Homeodomain-like_sf"/>
</dbReference>
<feature type="region of interest" description="Disordered" evidence="7">
    <location>
        <begin position="1"/>
        <end position="20"/>
    </location>
</feature>
<proteinExistence type="predicted"/>
<reference evidence="9 10" key="1">
    <citation type="submission" date="2019-07" db="EMBL/GenBank/DDBJ databases">
        <title>New species of Amycolatopsis and Streptomyces.</title>
        <authorList>
            <person name="Duangmal K."/>
            <person name="Teo W.F.A."/>
            <person name="Lipun K."/>
        </authorList>
    </citation>
    <scope>NUCLEOTIDE SEQUENCE [LARGE SCALE GENOMIC DNA]</scope>
    <source>
        <strain evidence="9 10">NBRC 109810</strain>
    </source>
</reference>
<dbReference type="Pfam" id="PF07883">
    <property type="entry name" value="Cupin_2"/>
    <property type="match status" value="1"/>
</dbReference>
<protein>
    <recommendedName>
        <fullName evidence="5">HTH-type transcriptional regulator RipA</fullName>
    </recommendedName>
    <alternativeName>
        <fullName evidence="6">Repressor of iron proteins A</fullName>
    </alternativeName>
</protein>
<evidence type="ECO:0000256" key="5">
    <source>
        <dbReference type="ARBA" id="ARBA00074140"/>
    </source>
</evidence>
<evidence type="ECO:0000256" key="7">
    <source>
        <dbReference type="SAM" id="MobiDB-lite"/>
    </source>
</evidence>
<dbReference type="InterPro" id="IPR013096">
    <property type="entry name" value="Cupin_2"/>
</dbReference>
<keyword evidence="1" id="KW-0678">Repressor</keyword>
<name>A0A5N8V7B0_9ACTN</name>
<dbReference type="Proteomes" id="UP000325849">
    <property type="component" value="Unassembled WGS sequence"/>
</dbReference>
<dbReference type="PROSITE" id="PS01124">
    <property type="entry name" value="HTH_ARAC_FAMILY_2"/>
    <property type="match status" value="1"/>
</dbReference>
<gene>
    <name evidence="9" type="ORF">FNH09_00475</name>
</gene>
<dbReference type="AlphaFoldDB" id="A0A5N8V7B0"/>
<dbReference type="CDD" id="cd06124">
    <property type="entry name" value="cupin_NimR-like_N"/>
    <property type="match status" value="1"/>
</dbReference>
<dbReference type="SMART" id="SM00342">
    <property type="entry name" value="HTH_ARAC"/>
    <property type="match status" value="1"/>
</dbReference>
<dbReference type="GO" id="GO:0003700">
    <property type="term" value="F:DNA-binding transcription factor activity"/>
    <property type="evidence" value="ECO:0007669"/>
    <property type="project" value="InterPro"/>
</dbReference>
<dbReference type="SUPFAM" id="SSF46689">
    <property type="entry name" value="Homeodomain-like"/>
    <property type="match status" value="1"/>
</dbReference>
<dbReference type="Pfam" id="PF12833">
    <property type="entry name" value="HTH_18"/>
    <property type="match status" value="1"/>
</dbReference>
<sequence>MSKIRHMPVAPTKTEAHGGGDTIDRHRHDDHQLIYVSSGVLAISTEHGSWIASNDRALWIPANIWHEHRFYGRSRFHAIGFPARGTTALLDTERPTVIAVDALVRELLIALTGTDLTQTESRHLEAVLRDRLRRVTAQPVALPSARDRRLADVCRLIEENLRHPYTLAQLADQVHAGERTLSRLFRDEFGMTFPQWRTRARILNAMVRLAEGASVTDTAHACGWATTSAFVHAFAQTMGTTPGSYRAGVHAAPAAPPDTTA</sequence>
<accession>A0A5N8V7B0</accession>
<keyword evidence="4" id="KW-0804">Transcription</keyword>
<comment type="caution">
    <text evidence="9">The sequence shown here is derived from an EMBL/GenBank/DDBJ whole genome shotgun (WGS) entry which is preliminary data.</text>
</comment>
<evidence type="ECO:0000313" key="9">
    <source>
        <dbReference type="EMBL" id="MPY29865.1"/>
    </source>
</evidence>
<dbReference type="PANTHER" id="PTHR11019">
    <property type="entry name" value="HTH-TYPE TRANSCRIPTIONAL REGULATOR NIMR"/>
    <property type="match status" value="1"/>
</dbReference>
<evidence type="ECO:0000313" key="10">
    <source>
        <dbReference type="Proteomes" id="UP000325849"/>
    </source>
</evidence>
<dbReference type="RefSeq" id="WP_152883854.1">
    <property type="nucleotide sequence ID" value="NZ_VJZD01000001.1"/>
</dbReference>
<evidence type="ECO:0000256" key="2">
    <source>
        <dbReference type="ARBA" id="ARBA00023015"/>
    </source>
</evidence>
<dbReference type="SUPFAM" id="SSF51182">
    <property type="entry name" value="RmlC-like cupins"/>
    <property type="match status" value="1"/>
</dbReference>
<organism evidence="9 10">
    <name type="scientific">Streptomyces adustus</name>
    <dbReference type="NCBI Taxonomy" id="1609272"/>
    <lineage>
        <taxon>Bacteria</taxon>
        <taxon>Bacillati</taxon>
        <taxon>Actinomycetota</taxon>
        <taxon>Actinomycetes</taxon>
        <taxon>Kitasatosporales</taxon>
        <taxon>Streptomycetaceae</taxon>
        <taxon>Streptomyces</taxon>
    </lineage>
</organism>
<dbReference type="InterPro" id="IPR011051">
    <property type="entry name" value="RmlC_Cupin_sf"/>
</dbReference>
<evidence type="ECO:0000256" key="4">
    <source>
        <dbReference type="ARBA" id="ARBA00023163"/>
    </source>
</evidence>
<evidence type="ECO:0000256" key="1">
    <source>
        <dbReference type="ARBA" id="ARBA00022491"/>
    </source>
</evidence>
<dbReference type="PANTHER" id="PTHR11019:SF199">
    <property type="entry name" value="HTH-TYPE TRANSCRIPTIONAL REGULATOR NIMR"/>
    <property type="match status" value="1"/>
</dbReference>
<keyword evidence="10" id="KW-1185">Reference proteome</keyword>
<dbReference type="FunFam" id="1.10.10.60:FF:000132">
    <property type="entry name" value="AraC family transcriptional regulator"/>
    <property type="match status" value="1"/>
</dbReference>
<keyword evidence="2" id="KW-0805">Transcription regulation</keyword>
<dbReference type="Gene3D" id="1.10.10.60">
    <property type="entry name" value="Homeodomain-like"/>
    <property type="match status" value="1"/>
</dbReference>